<feature type="region of interest" description="Disordered" evidence="1">
    <location>
        <begin position="277"/>
        <end position="331"/>
    </location>
</feature>
<dbReference type="EMBL" id="JAAOAV010000034">
    <property type="protein sequence ID" value="KAF5609490.1"/>
    <property type="molecule type" value="Genomic_DNA"/>
</dbReference>
<feature type="region of interest" description="Disordered" evidence="1">
    <location>
        <begin position="1"/>
        <end position="27"/>
    </location>
</feature>
<dbReference type="OrthoDB" id="5103416at2759"/>
<organism evidence="2 3">
    <name type="scientific">Gibberella subglutinans</name>
    <name type="common">Fusarium subglutinans</name>
    <dbReference type="NCBI Taxonomy" id="42677"/>
    <lineage>
        <taxon>Eukaryota</taxon>
        <taxon>Fungi</taxon>
        <taxon>Dikarya</taxon>
        <taxon>Ascomycota</taxon>
        <taxon>Pezizomycotina</taxon>
        <taxon>Sordariomycetes</taxon>
        <taxon>Hypocreomycetidae</taxon>
        <taxon>Hypocreales</taxon>
        <taxon>Nectriaceae</taxon>
        <taxon>Fusarium</taxon>
        <taxon>Fusarium fujikuroi species complex</taxon>
    </lineage>
</organism>
<feature type="compositionally biased region" description="Basic and acidic residues" evidence="1">
    <location>
        <begin position="237"/>
        <end position="251"/>
    </location>
</feature>
<name>A0A8H5Q4P5_GIBSU</name>
<keyword evidence="3" id="KW-1185">Reference proteome</keyword>
<dbReference type="Proteomes" id="UP000547976">
    <property type="component" value="Unassembled WGS sequence"/>
</dbReference>
<feature type="compositionally biased region" description="Low complexity" evidence="1">
    <location>
        <begin position="284"/>
        <end position="302"/>
    </location>
</feature>
<feature type="compositionally biased region" description="Basic residues" evidence="1">
    <location>
        <begin position="212"/>
        <end position="221"/>
    </location>
</feature>
<accession>A0A8H5Q4P5</accession>
<feature type="compositionally biased region" description="Acidic residues" evidence="1">
    <location>
        <begin position="322"/>
        <end position="331"/>
    </location>
</feature>
<evidence type="ECO:0000313" key="2">
    <source>
        <dbReference type="EMBL" id="KAF5609490.1"/>
    </source>
</evidence>
<protein>
    <submittedName>
        <fullName evidence="2">Uncharacterized protein</fullName>
    </submittedName>
</protein>
<reference evidence="2 3" key="1">
    <citation type="submission" date="2020-05" db="EMBL/GenBank/DDBJ databases">
        <title>Identification and distribution of gene clusters putatively required for synthesis of sphingolipid metabolism inhibitors in phylogenetically diverse species of the filamentous fungus Fusarium.</title>
        <authorList>
            <person name="Kim H.-S."/>
            <person name="Busman M."/>
            <person name="Brown D.W."/>
            <person name="Divon H."/>
            <person name="Uhlig S."/>
            <person name="Proctor R.H."/>
        </authorList>
    </citation>
    <scope>NUCLEOTIDE SEQUENCE [LARGE SCALE GENOMIC DNA]</scope>
    <source>
        <strain evidence="2 3">NRRL 66333</strain>
    </source>
</reference>
<evidence type="ECO:0000313" key="3">
    <source>
        <dbReference type="Proteomes" id="UP000547976"/>
    </source>
</evidence>
<feature type="region of interest" description="Disordered" evidence="1">
    <location>
        <begin position="199"/>
        <end position="263"/>
    </location>
</feature>
<evidence type="ECO:0000256" key="1">
    <source>
        <dbReference type="SAM" id="MobiDB-lite"/>
    </source>
</evidence>
<sequence length="331" mass="35445">MSGDNHDHGGQDHGGGGGDDDAGDFGLAAAPHLEPEVGLEWPDFQNPEIASVGEIVLSGQLRFVARQNQALMSMVQNLYSAISKFVPLHYFHSFIPGFNKLIDPKVDEVACSSTGTSSDGGDPVHLKMPDENAERVSQAYQALIEGGEIYDTIEEKQSAPAGQEDVDLVERQDVILTNLKLLTPDLITDLYIMLNKAKKASGLKDQPDKSNKGKRKAKGKKTKDTGDGTSADVGAGGHHESDDGNENRNLESARTTAGGPSCQLLLNSQASSLVKRSLRSRQISGSSGVGAAASSQQSQASATTIQRRRSKQKTRFIISDNKEDEDAEDEL</sequence>
<feature type="compositionally biased region" description="Basic and acidic residues" evidence="1">
    <location>
        <begin position="1"/>
        <end position="11"/>
    </location>
</feature>
<comment type="caution">
    <text evidence="2">The sequence shown here is derived from an EMBL/GenBank/DDBJ whole genome shotgun (WGS) entry which is preliminary data.</text>
</comment>
<dbReference type="RefSeq" id="XP_036540522.1">
    <property type="nucleotide sequence ID" value="XM_036681901.1"/>
</dbReference>
<dbReference type="GeneID" id="59316619"/>
<dbReference type="AlphaFoldDB" id="A0A8H5Q4P5"/>
<proteinExistence type="predicted"/>
<gene>
    <name evidence="2" type="ORF">FSUBG_3964</name>
</gene>